<dbReference type="PANTHER" id="PTHR44591:SF14">
    <property type="entry name" value="PROTEIN PILG"/>
    <property type="match status" value="1"/>
</dbReference>
<dbReference type="STRING" id="927083.DB32_003554"/>
<feature type="region of interest" description="Disordered" evidence="4">
    <location>
        <begin position="137"/>
        <end position="206"/>
    </location>
</feature>
<keyword evidence="2" id="KW-0902">Two-component regulatory system</keyword>
<evidence type="ECO:0000256" key="4">
    <source>
        <dbReference type="SAM" id="MobiDB-lite"/>
    </source>
</evidence>
<dbReference type="EMBL" id="CP011125">
    <property type="protein sequence ID" value="AKF06405.1"/>
    <property type="molecule type" value="Genomic_DNA"/>
</dbReference>
<dbReference type="Proteomes" id="UP000034883">
    <property type="component" value="Chromosome"/>
</dbReference>
<feature type="domain" description="Response regulatory" evidence="5">
    <location>
        <begin position="9"/>
        <end position="126"/>
    </location>
</feature>
<dbReference type="GO" id="GO:0003743">
    <property type="term" value="F:translation initiation factor activity"/>
    <property type="evidence" value="ECO:0007669"/>
    <property type="project" value="UniProtKB-KW"/>
</dbReference>
<dbReference type="SUPFAM" id="SSF52172">
    <property type="entry name" value="CheY-like"/>
    <property type="match status" value="1"/>
</dbReference>
<name>A0A0F6W3E7_9BACT</name>
<dbReference type="PROSITE" id="PS50110">
    <property type="entry name" value="RESPONSE_REGULATORY"/>
    <property type="match status" value="1"/>
</dbReference>
<feature type="compositionally biased region" description="Low complexity" evidence="4">
    <location>
        <begin position="167"/>
        <end position="183"/>
    </location>
</feature>
<organism evidence="6 7">
    <name type="scientific">Sandaracinus amylolyticus</name>
    <dbReference type="NCBI Taxonomy" id="927083"/>
    <lineage>
        <taxon>Bacteria</taxon>
        <taxon>Pseudomonadati</taxon>
        <taxon>Myxococcota</taxon>
        <taxon>Polyangia</taxon>
        <taxon>Polyangiales</taxon>
        <taxon>Sandaracinaceae</taxon>
        <taxon>Sandaracinus</taxon>
    </lineage>
</organism>
<evidence type="ECO:0000256" key="3">
    <source>
        <dbReference type="PROSITE-ProRule" id="PRU00169"/>
    </source>
</evidence>
<dbReference type="InterPro" id="IPR050595">
    <property type="entry name" value="Bact_response_regulator"/>
</dbReference>
<dbReference type="PANTHER" id="PTHR44591">
    <property type="entry name" value="STRESS RESPONSE REGULATOR PROTEIN 1"/>
    <property type="match status" value="1"/>
</dbReference>
<gene>
    <name evidence="6" type="ORF">DB32_003554</name>
</gene>
<keyword evidence="6" id="KW-0648">Protein biosynthesis</keyword>
<keyword evidence="1 3" id="KW-0597">Phosphoprotein</keyword>
<keyword evidence="7" id="KW-1185">Reference proteome</keyword>
<evidence type="ECO:0000259" key="5">
    <source>
        <dbReference type="PROSITE" id="PS50110"/>
    </source>
</evidence>
<feature type="modified residue" description="4-aspartylphosphate" evidence="3">
    <location>
        <position position="59"/>
    </location>
</feature>
<dbReference type="InterPro" id="IPR001789">
    <property type="entry name" value="Sig_transdc_resp-reg_receiver"/>
</dbReference>
<proteinExistence type="predicted"/>
<dbReference type="KEGG" id="samy:DB32_003554"/>
<sequence length="325" mass="33028">MLSEARLPKILGVDDSVTMRRILEMTFGGDPSTSISTVDDGDAAIRWATEQGVDLVLADVSMSGTDGYEVARALRANPATQNVAVVVLASQHSPYDAEKGRQAGVDDHVLKPFETQALLDKVRDVLGRPRAAAAARPVAAAPAAPRPAAPAAPVAAPSPPRPPSPGVPGVVAPPAQRPPQQRATVAFGPPATSGARPATAAPVAPVAPARPAPIPAAAPVPGPVSARKPALELADDDALMSSAPTPAPAPAAPVMARPAAPAAAATAATAANGEMAGKLEGMGLTPDQVQGVLALSREVIERVVWEVVPDLAETIIREEIRRLTS</sequence>
<evidence type="ECO:0000256" key="1">
    <source>
        <dbReference type="ARBA" id="ARBA00022553"/>
    </source>
</evidence>
<dbReference type="AlphaFoldDB" id="A0A0F6W3E7"/>
<keyword evidence="6" id="KW-0396">Initiation factor</keyword>
<dbReference type="Pfam" id="PF00072">
    <property type="entry name" value="Response_reg"/>
    <property type="match status" value="1"/>
</dbReference>
<evidence type="ECO:0000313" key="7">
    <source>
        <dbReference type="Proteomes" id="UP000034883"/>
    </source>
</evidence>
<dbReference type="GO" id="GO:0000160">
    <property type="term" value="P:phosphorelay signal transduction system"/>
    <property type="evidence" value="ECO:0007669"/>
    <property type="project" value="UniProtKB-KW"/>
</dbReference>
<feature type="compositionally biased region" description="Low complexity" evidence="4">
    <location>
        <begin position="195"/>
        <end position="206"/>
    </location>
</feature>
<evidence type="ECO:0000256" key="2">
    <source>
        <dbReference type="ARBA" id="ARBA00023012"/>
    </source>
</evidence>
<dbReference type="SMART" id="SM00448">
    <property type="entry name" value="REC"/>
    <property type="match status" value="1"/>
</dbReference>
<evidence type="ECO:0000313" key="6">
    <source>
        <dbReference type="EMBL" id="AKF06405.1"/>
    </source>
</evidence>
<feature type="compositionally biased region" description="Pro residues" evidence="4">
    <location>
        <begin position="144"/>
        <end position="166"/>
    </location>
</feature>
<dbReference type="InterPro" id="IPR011006">
    <property type="entry name" value="CheY-like_superfamily"/>
</dbReference>
<reference evidence="6 7" key="1">
    <citation type="submission" date="2015-03" db="EMBL/GenBank/DDBJ databases">
        <title>Genome assembly of Sandaracinus amylolyticus DSM 53668.</title>
        <authorList>
            <person name="Sharma G."/>
            <person name="Subramanian S."/>
        </authorList>
    </citation>
    <scope>NUCLEOTIDE SEQUENCE [LARGE SCALE GENOMIC DNA]</scope>
    <source>
        <strain evidence="6 7">DSM 53668</strain>
    </source>
</reference>
<protein>
    <submittedName>
        <fullName evidence="6">Translation initiation factor 2</fullName>
    </submittedName>
</protein>
<dbReference type="Gene3D" id="3.40.50.2300">
    <property type="match status" value="1"/>
</dbReference>
<accession>A0A0F6W3E7</accession>